<evidence type="ECO:0000256" key="1">
    <source>
        <dbReference type="ARBA" id="ARBA00022614"/>
    </source>
</evidence>
<dbReference type="InterPro" id="IPR032675">
    <property type="entry name" value="LRR_dom_sf"/>
</dbReference>
<dbReference type="InterPro" id="IPR003591">
    <property type="entry name" value="Leu-rich_rpt_typical-subtyp"/>
</dbReference>
<evidence type="ECO:0000313" key="4">
    <source>
        <dbReference type="EMBL" id="CAG2194952.1"/>
    </source>
</evidence>
<dbReference type="PRINTS" id="PR00019">
    <property type="entry name" value="LEURICHRPT"/>
</dbReference>
<keyword evidence="1" id="KW-0433">Leucine-rich repeat</keyword>
<dbReference type="AlphaFoldDB" id="A0A8S3QHN8"/>
<dbReference type="SMART" id="SM00369">
    <property type="entry name" value="LRR_TYP"/>
    <property type="match status" value="6"/>
</dbReference>
<evidence type="ECO:0000256" key="2">
    <source>
        <dbReference type="ARBA" id="ARBA00022729"/>
    </source>
</evidence>
<dbReference type="Proteomes" id="UP000683360">
    <property type="component" value="Unassembled WGS sequence"/>
</dbReference>
<dbReference type="Gene3D" id="3.80.10.10">
    <property type="entry name" value="Ribonuclease Inhibitor"/>
    <property type="match status" value="3"/>
</dbReference>
<comment type="caution">
    <text evidence="4">The sequence shown here is derived from an EMBL/GenBank/DDBJ whole genome shotgun (WGS) entry which is preliminary data.</text>
</comment>
<gene>
    <name evidence="4" type="ORF">MEDL_9970</name>
</gene>
<dbReference type="EMBL" id="CAJPWZ010000501">
    <property type="protein sequence ID" value="CAG2194952.1"/>
    <property type="molecule type" value="Genomic_DNA"/>
</dbReference>
<keyword evidence="5" id="KW-1185">Reference proteome</keyword>
<dbReference type="InterPro" id="IPR050541">
    <property type="entry name" value="LRR_TM_domain-containing"/>
</dbReference>
<name>A0A8S3QHN8_MYTED</name>
<dbReference type="InterPro" id="IPR001611">
    <property type="entry name" value="Leu-rich_rpt"/>
</dbReference>
<sequence length="438" mass="50717">MYCIVIVNTGKLTENSCLFDPRCKCYNSNLTVYCIHQNITGENIPHFPRSVQQIYLMFNLIEIIPRTTFNHINNLSELDLSANKLKYLEEGTFDGLSRLQTLSINGNYLNYSFAIPNNIFQSLISLKCLNVAYNMVEQIYQFQTFPSYLLSSLVRLESIAVDAIKPYDWIKLFIFPARYRSLTHLKSLQIGLCNLPYLSNKTFFNLPNLENLDMHNCNTQRHDRLTLRNGRKLKYLDISQNQLSEQGLSYLMSDLYFNDKLEILKMTNSVPSVNVFAPHYFAYDLNALKIKAIYANNNSFTDAIGNNEYFMLPSMLKMCDFSNNKLSKFYFGMPYLSILNLRNNKLGEYLSTERYTNSSKTELKEVDLSLNYIRDLSFGIFHGHDHAVKINLSHNKLADLTFDLSHLVSLERLDLSYNNISEISSQNVMDTLHKLSKT</sequence>
<dbReference type="Pfam" id="PF13855">
    <property type="entry name" value="LRR_8"/>
    <property type="match status" value="2"/>
</dbReference>
<dbReference type="Pfam" id="PF13516">
    <property type="entry name" value="LRR_6"/>
    <property type="match status" value="1"/>
</dbReference>
<dbReference type="PANTHER" id="PTHR24369">
    <property type="entry name" value="ANTIGEN BSP, PUTATIVE-RELATED"/>
    <property type="match status" value="1"/>
</dbReference>
<proteinExistence type="predicted"/>
<dbReference type="PROSITE" id="PS51450">
    <property type="entry name" value="LRR"/>
    <property type="match status" value="1"/>
</dbReference>
<accession>A0A8S3QHN8</accession>
<dbReference type="PANTHER" id="PTHR24369:SF210">
    <property type="entry name" value="CHAOPTIN-RELATED"/>
    <property type="match status" value="1"/>
</dbReference>
<keyword evidence="2" id="KW-0732">Signal</keyword>
<dbReference type="GO" id="GO:0005886">
    <property type="term" value="C:plasma membrane"/>
    <property type="evidence" value="ECO:0007669"/>
    <property type="project" value="TreeGrafter"/>
</dbReference>
<dbReference type="SUPFAM" id="SSF52058">
    <property type="entry name" value="L domain-like"/>
    <property type="match status" value="1"/>
</dbReference>
<organism evidence="4 5">
    <name type="scientific">Mytilus edulis</name>
    <name type="common">Blue mussel</name>
    <dbReference type="NCBI Taxonomy" id="6550"/>
    <lineage>
        <taxon>Eukaryota</taxon>
        <taxon>Metazoa</taxon>
        <taxon>Spiralia</taxon>
        <taxon>Lophotrochozoa</taxon>
        <taxon>Mollusca</taxon>
        <taxon>Bivalvia</taxon>
        <taxon>Autobranchia</taxon>
        <taxon>Pteriomorphia</taxon>
        <taxon>Mytilida</taxon>
        <taxon>Mytiloidea</taxon>
        <taxon>Mytilidae</taxon>
        <taxon>Mytilinae</taxon>
        <taxon>Mytilus</taxon>
    </lineage>
</organism>
<evidence type="ECO:0000313" key="5">
    <source>
        <dbReference type="Proteomes" id="UP000683360"/>
    </source>
</evidence>
<keyword evidence="3" id="KW-0677">Repeat</keyword>
<reference evidence="4" key="1">
    <citation type="submission" date="2021-03" db="EMBL/GenBank/DDBJ databases">
        <authorList>
            <person name="Bekaert M."/>
        </authorList>
    </citation>
    <scope>NUCLEOTIDE SEQUENCE</scope>
</reference>
<protein>
    <submittedName>
        <fullName evidence="4">Uncharacterized protein</fullName>
    </submittedName>
</protein>
<dbReference type="OrthoDB" id="6069471at2759"/>
<evidence type="ECO:0000256" key="3">
    <source>
        <dbReference type="ARBA" id="ARBA00022737"/>
    </source>
</evidence>